<reference evidence="1 2" key="1">
    <citation type="journal article" date="2020" name="ISME J.">
        <title>Uncovering the hidden diversity of litter-decomposition mechanisms in mushroom-forming fungi.</title>
        <authorList>
            <person name="Floudas D."/>
            <person name="Bentzer J."/>
            <person name="Ahren D."/>
            <person name="Johansson T."/>
            <person name="Persson P."/>
            <person name="Tunlid A."/>
        </authorList>
    </citation>
    <scope>NUCLEOTIDE SEQUENCE [LARGE SCALE GENOMIC DNA]</scope>
    <source>
        <strain evidence="1 2">CBS 291.85</strain>
    </source>
</reference>
<evidence type="ECO:0000313" key="1">
    <source>
        <dbReference type="EMBL" id="KAF5373593.1"/>
    </source>
</evidence>
<dbReference type="EMBL" id="JAACJM010000003">
    <property type="protein sequence ID" value="KAF5373593.1"/>
    <property type="molecule type" value="Genomic_DNA"/>
</dbReference>
<name>A0A8H5GYN0_9AGAR</name>
<sequence length="104" mass="12544">MPKTQPFSTRLSHRYHPYRRVLHSHLQSVTPKVDIQLEREQQMEIIVIPLVDETIEIEVDDIRWRMRLSDHILNINSFPVVVDQKFFLHPRRWTLAYPTDKTSL</sequence>
<dbReference type="AlphaFoldDB" id="A0A8H5GYN0"/>
<organism evidence="1 2">
    <name type="scientific">Tetrapyrgos nigripes</name>
    <dbReference type="NCBI Taxonomy" id="182062"/>
    <lineage>
        <taxon>Eukaryota</taxon>
        <taxon>Fungi</taxon>
        <taxon>Dikarya</taxon>
        <taxon>Basidiomycota</taxon>
        <taxon>Agaricomycotina</taxon>
        <taxon>Agaricomycetes</taxon>
        <taxon>Agaricomycetidae</taxon>
        <taxon>Agaricales</taxon>
        <taxon>Marasmiineae</taxon>
        <taxon>Marasmiaceae</taxon>
        <taxon>Tetrapyrgos</taxon>
    </lineage>
</organism>
<protein>
    <submittedName>
        <fullName evidence="1">Uncharacterized protein</fullName>
    </submittedName>
</protein>
<dbReference type="Proteomes" id="UP000559256">
    <property type="component" value="Unassembled WGS sequence"/>
</dbReference>
<comment type="caution">
    <text evidence="1">The sequence shown here is derived from an EMBL/GenBank/DDBJ whole genome shotgun (WGS) entry which is preliminary data.</text>
</comment>
<keyword evidence="2" id="KW-1185">Reference proteome</keyword>
<proteinExistence type="predicted"/>
<evidence type="ECO:0000313" key="2">
    <source>
        <dbReference type="Proteomes" id="UP000559256"/>
    </source>
</evidence>
<gene>
    <name evidence="1" type="ORF">D9758_000801</name>
</gene>
<accession>A0A8H5GYN0</accession>